<protein>
    <submittedName>
        <fullName evidence="3">Uncharacterized protein</fullName>
    </submittedName>
</protein>
<evidence type="ECO:0000256" key="2">
    <source>
        <dbReference type="SAM" id="Phobius"/>
    </source>
</evidence>
<feature type="compositionally biased region" description="Acidic residues" evidence="1">
    <location>
        <begin position="1"/>
        <end position="12"/>
    </location>
</feature>
<dbReference type="EMBL" id="JACCAB010000001">
    <property type="protein sequence ID" value="NYG07819.1"/>
    <property type="molecule type" value="Genomic_DNA"/>
</dbReference>
<keyword evidence="2" id="KW-0472">Membrane</keyword>
<gene>
    <name evidence="3" type="ORF">BJ986_002306</name>
</gene>
<dbReference type="Proteomes" id="UP000573599">
    <property type="component" value="Unassembled WGS sequence"/>
</dbReference>
<feature type="region of interest" description="Disordered" evidence="1">
    <location>
        <begin position="1"/>
        <end position="22"/>
    </location>
</feature>
<dbReference type="AlphaFoldDB" id="A0A852WGC7"/>
<keyword evidence="4" id="KW-1185">Reference proteome</keyword>
<reference evidence="3 4" key="1">
    <citation type="submission" date="2020-07" db="EMBL/GenBank/DDBJ databases">
        <title>Sequencing the genomes of 1000 actinobacteria strains.</title>
        <authorList>
            <person name="Klenk H.-P."/>
        </authorList>
    </citation>
    <scope>NUCLEOTIDE SEQUENCE [LARGE SCALE GENOMIC DNA]</scope>
    <source>
        <strain evidence="3 4">DSM 23987</strain>
    </source>
</reference>
<evidence type="ECO:0000313" key="3">
    <source>
        <dbReference type="EMBL" id="NYG07819.1"/>
    </source>
</evidence>
<sequence>MSDTDPVDDDAPEPVPTSGTWAEKQKDIGGAMLIGALTVVVLLGLLLWKGLF</sequence>
<evidence type="ECO:0000313" key="4">
    <source>
        <dbReference type="Proteomes" id="UP000573599"/>
    </source>
</evidence>
<keyword evidence="2" id="KW-1133">Transmembrane helix</keyword>
<accession>A0A852WGC7</accession>
<dbReference type="RefSeq" id="WP_179422104.1">
    <property type="nucleotide sequence ID" value="NZ_JACCAB010000001.1"/>
</dbReference>
<comment type="caution">
    <text evidence="3">The sequence shown here is derived from an EMBL/GenBank/DDBJ whole genome shotgun (WGS) entry which is preliminary data.</text>
</comment>
<proteinExistence type="predicted"/>
<keyword evidence="2" id="KW-0812">Transmembrane</keyword>
<evidence type="ECO:0000256" key="1">
    <source>
        <dbReference type="SAM" id="MobiDB-lite"/>
    </source>
</evidence>
<organism evidence="3 4">
    <name type="scientific">Pedococcus badiiscoriae</name>
    <dbReference type="NCBI Taxonomy" id="642776"/>
    <lineage>
        <taxon>Bacteria</taxon>
        <taxon>Bacillati</taxon>
        <taxon>Actinomycetota</taxon>
        <taxon>Actinomycetes</taxon>
        <taxon>Micrococcales</taxon>
        <taxon>Intrasporangiaceae</taxon>
        <taxon>Pedococcus</taxon>
    </lineage>
</organism>
<name>A0A852WGC7_9MICO</name>
<feature type="transmembrane region" description="Helical" evidence="2">
    <location>
        <begin position="28"/>
        <end position="48"/>
    </location>
</feature>